<protein>
    <recommendedName>
        <fullName evidence="4">Peptidase A2 domain-containing protein</fullName>
    </recommendedName>
</protein>
<keyword evidence="3" id="KW-1185">Reference proteome</keyword>
<feature type="region of interest" description="Disordered" evidence="1">
    <location>
        <begin position="91"/>
        <end position="113"/>
    </location>
</feature>
<evidence type="ECO:0000313" key="3">
    <source>
        <dbReference type="Proteomes" id="UP001152622"/>
    </source>
</evidence>
<sequence>MPHSPKRIGSPVKLGVLTSPIIPCHAAQNRLVFKATLLWRDKSEVSSALIDSGADANFMDITFARRAGIPKDLLPSPITAFALDGRSLGFGSDLAPPSQPSYRLASRSYPGVE</sequence>
<organism evidence="2 3">
    <name type="scientific">Synaphobranchus kaupii</name>
    <name type="common">Kaup's arrowtooth eel</name>
    <dbReference type="NCBI Taxonomy" id="118154"/>
    <lineage>
        <taxon>Eukaryota</taxon>
        <taxon>Metazoa</taxon>
        <taxon>Chordata</taxon>
        <taxon>Craniata</taxon>
        <taxon>Vertebrata</taxon>
        <taxon>Euteleostomi</taxon>
        <taxon>Actinopterygii</taxon>
        <taxon>Neopterygii</taxon>
        <taxon>Teleostei</taxon>
        <taxon>Anguilliformes</taxon>
        <taxon>Synaphobranchidae</taxon>
        <taxon>Synaphobranchus</taxon>
    </lineage>
</organism>
<evidence type="ECO:0008006" key="4">
    <source>
        <dbReference type="Google" id="ProtNLM"/>
    </source>
</evidence>
<dbReference type="Proteomes" id="UP001152622">
    <property type="component" value="Chromosome 3"/>
</dbReference>
<comment type="caution">
    <text evidence="2">The sequence shown here is derived from an EMBL/GenBank/DDBJ whole genome shotgun (WGS) entry which is preliminary data.</text>
</comment>
<accession>A0A9Q1FY05</accession>
<evidence type="ECO:0000313" key="2">
    <source>
        <dbReference type="EMBL" id="KAJ8369954.1"/>
    </source>
</evidence>
<dbReference type="EMBL" id="JAINUF010000003">
    <property type="protein sequence ID" value="KAJ8369954.1"/>
    <property type="molecule type" value="Genomic_DNA"/>
</dbReference>
<name>A0A9Q1FY05_SYNKA</name>
<dbReference type="OrthoDB" id="9445845at2759"/>
<dbReference type="CDD" id="cd00303">
    <property type="entry name" value="retropepsin_like"/>
    <property type="match status" value="1"/>
</dbReference>
<dbReference type="Gene3D" id="2.40.70.10">
    <property type="entry name" value="Acid Proteases"/>
    <property type="match status" value="1"/>
</dbReference>
<reference evidence="2" key="1">
    <citation type="journal article" date="2023" name="Science">
        <title>Genome structures resolve the early diversification of teleost fishes.</title>
        <authorList>
            <person name="Parey E."/>
            <person name="Louis A."/>
            <person name="Montfort J."/>
            <person name="Bouchez O."/>
            <person name="Roques C."/>
            <person name="Iampietro C."/>
            <person name="Lluch J."/>
            <person name="Castinel A."/>
            <person name="Donnadieu C."/>
            <person name="Desvignes T."/>
            <person name="Floi Bucao C."/>
            <person name="Jouanno E."/>
            <person name="Wen M."/>
            <person name="Mejri S."/>
            <person name="Dirks R."/>
            <person name="Jansen H."/>
            <person name="Henkel C."/>
            <person name="Chen W.J."/>
            <person name="Zahm M."/>
            <person name="Cabau C."/>
            <person name="Klopp C."/>
            <person name="Thompson A.W."/>
            <person name="Robinson-Rechavi M."/>
            <person name="Braasch I."/>
            <person name="Lecointre G."/>
            <person name="Bobe J."/>
            <person name="Postlethwait J.H."/>
            <person name="Berthelot C."/>
            <person name="Roest Crollius H."/>
            <person name="Guiguen Y."/>
        </authorList>
    </citation>
    <scope>NUCLEOTIDE SEQUENCE</scope>
    <source>
        <strain evidence="2">WJC10195</strain>
    </source>
</reference>
<dbReference type="AlphaFoldDB" id="A0A9Q1FY05"/>
<proteinExistence type="predicted"/>
<dbReference type="InterPro" id="IPR021109">
    <property type="entry name" value="Peptidase_aspartic_dom_sf"/>
</dbReference>
<evidence type="ECO:0000256" key="1">
    <source>
        <dbReference type="SAM" id="MobiDB-lite"/>
    </source>
</evidence>
<gene>
    <name evidence="2" type="ORF">SKAU_G00099820</name>
</gene>